<dbReference type="PANTHER" id="PTHR43768:SF3">
    <property type="entry name" value="TREHALOSE 6-PHOSPHATE PHOSPHATASE"/>
    <property type="match status" value="1"/>
</dbReference>
<evidence type="ECO:0000256" key="12">
    <source>
        <dbReference type="ARBA" id="ARBA00023128"/>
    </source>
</evidence>
<evidence type="ECO:0000313" key="16">
    <source>
        <dbReference type="Proteomes" id="UP000019132"/>
    </source>
</evidence>
<dbReference type="InterPro" id="IPR003337">
    <property type="entry name" value="Trehalose_PPase"/>
</dbReference>
<dbReference type="GO" id="GO:0005992">
    <property type="term" value="P:trehalose biosynthetic process"/>
    <property type="evidence" value="ECO:0007669"/>
    <property type="project" value="UniProtKB-UniPathway"/>
</dbReference>
<dbReference type="Pfam" id="PF04800">
    <property type="entry name" value="NDUS4"/>
    <property type="match status" value="1"/>
</dbReference>
<protein>
    <recommendedName>
        <fullName evidence="14">Trehalose 6-phosphate phosphatase</fullName>
        <ecNumber evidence="14">3.1.3.12</ecNumber>
    </recommendedName>
</protein>
<dbReference type="EC" id="3.1.3.12" evidence="14"/>
<dbReference type="InterPro" id="IPR038532">
    <property type="entry name" value="NDUFS4-like_sf"/>
</dbReference>
<reference evidence="16" key="1">
    <citation type="journal article" date="2010" name="Genome Biol.">
        <title>Genome sequence of the necrotrophic plant pathogen Pythium ultimum reveals original pathogenicity mechanisms and effector repertoire.</title>
        <authorList>
            <person name="Levesque C.A."/>
            <person name="Brouwer H."/>
            <person name="Cano L."/>
            <person name="Hamilton J.P."/>
            <person name="Holt C."/>
            <person name="Huitema E."/>
            <person name="Raffaele S."/>
            <person name="Robideau G.P."/>
            <person name="Thines M."/>
            <person name="Win J."/>
            <person name="Zerillo M.M."/>
            <person name="Beakes G.W."/>
            <person name="Boore J.L."/>
            <person name="Busam D."/>
            <person name="Dumas B."/>
            <person name="Ferriera S."/>
            <person name="Fuerstenberg S.I."/>
            <person name="Gachon C.M."/>
            <person name="Gaulin E."/>
            <person name="Govers F."/>
            <person name="Grenville-Briggs L."/>
            <person name="Horner N."/>
            <person name="Hostetler J."/>
            <person name="Jiang R.H."/>
            <person name="Johnson J."/>
            <person name="Krajaejun T."/>
            <person name="Lin H."/>
            <person name="Meijer H.J."/>
            <person name="Moore B."/>
            <person name="Morris P."/>
            <person name="Phuntmart V."/>
            <person name="Puiu D."/>
            <person name="Shetty J."/>
            <person name="Stajich J.E."/>
            <person name="Tripathy S."/>
            <person name="Wawra S."/>
            <person name="van West P."/>
            <person name="Whitty B.R."/>
            <person name="Coutinho P.M."/>
            <person name="Henrissat B."/>
            <person name="Martin F."/>
            <person name="Thomas P.D."/>
            <person name="Tyler B.M."/>
            <person name="De Vries R.P."/>
            <person name="Kamoun S."/>
            <person name="Yandell M."/>
            <person name="Tisserat N."/>
            <person name="Buell C.R."/>
        </authorList>
    </citation>
    <scope>NUCLEOTIDE SEQUENCE</scope>
    <source>
        <strain evidence="16">DAOM:BR144</strain>
    </source>
</reference>
<comment type="similarity">
    <text evidence="4">Belongs to the complex I NDUFS4 subunit family.</text>
</comment>
<proteinExistence type="inferred from homology"/>
<dbReference type="eggNOG" id="KOG3389">
    <property type="taxonomic scope" value="Eukaryota"/>
</dbReference>
<keyword evidence="9 14" id="KW-0378">Hydrolase</keyword>
<evidence type="ECO:0000256" key="6">
    <source>
        <dbReference type="ARBA" id="ARBA00022448"/>
    </source>
</evidence>
<organism evidence="15 16">
    <name type="scientific">Globisporangium ultimum (strain ATCC 200006 / CBS 805.95 / DAOM BR144)</name>
    <name type="common">Pythium ultimum</name>
    <dbReference type="NCBI Taxonomy" id="431595"/>
    <lineage>
        <taxon>Eukaryota</taxon>
        <taxon>Sar</taxon>
        <taxon>Stramenopiles</taxon>
        <taxon>Oomycota</taxon>
        <taxon>Peronosporomycetes</taxon>
        <taxon>Pythiales</taxon>
        <taxon>Pythiaceae</taxon>
        <taxon>Globisporangium</taxon>
    </lineage>
</organism>
<dbReference type="OMA" id="FEAPRTW"/>
<evidence type="ECO:0000256" key="10">
    <source>
        <dbReference type="ARBA" id="ARBA00022946"/>
    </source>
</evidence>
<dbReference type="UniPathway" id="UPA00299"/>
<comment type="subcellular location">
    <subcellularLocation>
        <location evidence="2">Mitochondrion inner membrane</location>
    </subcellularLocation>
</comment>
<sequence length="531" mass="58713">MQLHPTNAFRDIDTIRQLVAGKQPVVFLDYDGTLSPIVDVPDHAFMTGAMRDALHALSSKFITAIVTGRSTEKVYNFVQLDNLVYAGSHGFDIKGTKSLPISCQVGDHLRPALEDCIRDLSVKLAEIPGAEIEDNRLAVSVHYRHVAPALQSVVEGIVDDYVVHHPSLAKKHGKKVFELRPQVDWNKGRAVLFILSQLGLDAEHVVPFYLGDDVSDEDAFNALNARGNGKGVSIIVRDPEAVKVDLPGGTNELPATTAAYSLRDTLEVEQFLNVLATLEERFAYRKQMALRVLRSTRAVAVQANVTKCAVRCFAADAAKDDAAAAAAALAAEDALAEQLIKQQFEDAARTILPYHATEAASPTVGSTSIPYPKEVSLVSGTGDYTAGRKVHIFMPTRHQMQSGTYNTRHWEIRFDSPRTWQNPLMGWTSTKDPLHGMVFKFDKKEDAVHFAEKQGWEIDIQEPVETGKFDGQLAYSHNFLPLDVENLIKREGKKSHVHFKHPTGRRSNWVKTLKYHGNGVVAQHGGEAKEN</sequence>
<dbReference type="InterPro" id="IPR023214">
    <property type="entry name" value="HAD_sf"/>
</dbReference>
<dbReference type="Gene3D" id="3.40.50.1000">
    <property type="entry name" value="HAD superfamily/HAD-like"/>
    <property type="match status" value="1"/>
</dbReference>
<evidence type="ECO:0000256" key="9">
    <source>
        <dbReference type="ARBA" id="ARBA00022801"/>
    </source>
</evidence>
<keyword evidence="13" id="KW-0472">Membrane</keyword>
<evidence type="ECO:0000256" key="5">
    <source>
        <dbReference type="ARBA" id="ARBA00008770"/>
    </source>
</evidence>
<evidence type="ECO:0000313" key="15">
    <source>
        <dbReference type="EnsemblProtists" id="PYU1_T006011"/>
    </source>
</evidence>
<dbReference type="EMBL" id="GL376625">
    <property type="status" value="NOT_ANNOTATED_CDS"/>
    <property type="molecule type" value="Genomic_DNA"/>
</dbReference>
<keyword evidence="16" id="KW-1185">Reference proteome</keyword>
<evidence type="ECO:0000256" key="3">
    <source>
        <dbReference type="ARBA" id="ARBA00005199"/>
    </source>
</evidence>
<dbReference type="SUPFAM" id="SSF56784">
    <property type="entry name" value="HAD-like"/>
    <property type="match status" value="1"/>
</dbReference>
<dbReference type="STRING" id="431595.K3WM19"/>
<evidence type="ECO:0000256" key="13">
    <source>
        <dbReference type="ARBA" id="ARBA00023136"/>
    </source>
</evidence>
<dbReference type="GO" id="GO:0005743">
    <property type="term" value="C:mitochondrial inner membrane"/>
    <property type="evidence" value="ECO:0007669"/>
    <property type="project" value="UniProtKB-SubCell"/>
</dbReference>
<dbReference type="Pfam" id="PF02358">
    <property type="entry name" value="Trehalose_PPase"/>
    <property type="match status" value="1"/>
</dbReference>
<dbReference type="Proteomes" id="UP000019132">
    <property type="component" value="Unassembled WGS sequence"/>
</dbReference>
<reference evidence="15" key="3">
    <citation type="submission" date="2015-02" db="UniProtKB">
        <authorList>
            <consortium name="EnsemblProtists"/>
        </authorList>
    </citation>
    <scope>IDENTIFICATION</scope>
    <source>
        <strain evidence="15">DAOM BR144</strain>
    </source>
</reference>
<accession>K3WM19</accession>
<dbReference type="PANTHER" id="PTHR43768">
    <property type="entry name" value="TREHALOSE 6-PHOSPHATE PHOSPHATASE"/>
    <property type="match status" value="1"/>
</dbReference>
<dbReference type="FunFam" id="3.30.160.190:FF:000001">
    <property type="entry name" value="NADH-ubiquinone oxidoreductase 21 kDa subunit mitochondrial"/>
    <property type="match status" value="1"/>
</dbReference>
<name>K3WM19_GLOUD</name>
<keyword evidence="6" id="KW-0813">Transport</keyword>
<keyword evidence="12" id="KW-0496">Mitochondrion</keyword>
<comment type="function">
    <text evidence="14">Removes the phosphate from trehalose 6-phosphate to produce free trehalose.</text>
</comment>
<dbReference type="InterPro" id="IPR006379">
    <property type="entry name" value="HAD-SF_hydro_IIB"/>
</dbReference>
<keyword evidence="10" id="KW-0809">Transit peptide</keyword>
<comment type="catalytic activity">
    <reaction evidence="1 14">
        <text>alpha,alpha-trehalose 6-phosphate + H2O = alpha,alpha-trehalose + phosphate</text>
        <dbReference type="Rhea" id="RHEA:23420"/>
        <dbReference type="ChEBI" id="CHEBI:15377"/>
        <dbReference type="ChEBI" id="CHEBI:16551"/>
        <dbReference type="ChEBI" id="CHEBI:43474"/>
        <dbReference type="ChEBI" id="CHEBI:58429"/>
        <dbReference type="EC" id="3.1.3.12"/>
    </reaction>
</comment>
<keyword evidence="8" id="KW-0999">Mitochondrion inner membrane</keyword>
<dbReference type="InterPro" id="IPR044651">
    <property type="entry name" value="OTSB-like"/>
</dbReference>
<dbReference type="InterPro" id="IPR006885">
    <property type="entry name" value="NADH_UbQ_FeS_4_mit-like"/>
</dbReference>
<dbReference type="HOGENOM" id="CLU_037265_4_2_1"/>
<dbReference type="AlphaFoldDB" id="K3WM19"/>
<evidence type="ECO:0000256" key="7">
    <source>
        <dbReference type="ARBA" id="ARBA00022660"/>
    </source>
</evidence>
<reference evidence="16" key="2">
    <citation type="submission" date="2010-04" db="EMBL/GenBank/DDBJ databases">
        <authorList>
            <person name="Buell R."/>
            <person name="Hamilton J."/>
            <person name="Hostetler J."/>
        </authorList>
    </citation>
    <scope>NUCLEOTIDE SEQUENCE [LARGE SCALE GENOMIC DNA]</scope>
    <source>
        <strain evidence="16">DAOM:BR144</strain>
    </source>
</reference>
<evidence type="ECO:0000256" key="4">
    <source>
        <dbReference type="ARBA" id="ARBA00005882"/>
    </source>
</evidence>
<evidence type="ECO:0000256" key="11">
    <source>
        <dbReference type="ARBA" id="ARBA00022982"/>
    </source>
</evidence>
<dbReference type="InterPro" id="IPR036412">
    <property type="entry name" value="HAD-like_sf"/>
</dbReference>
<evidence type="ECO:0000256" key="2">
    <source>
        <dbReference type="ARBA" id="ARBA00004273"/>
    </source>
</evidence>
<dbReference type="GO" id="GO:0004805">
    <property type="term" value="F:trehalose-phosphatase activity"/>
    <property type="evidence" value="ECO:0007669"/>
    <property type="project" value="UniProtKB-EC"/>
</dbReference>
<comment type="similarity">
    <text evidence="5 14">Belongs to the trehalose phosphatase family.</text>
</comment>
<keyword evidence="7" id="KW-0679">Respiratory chain</keyword>
<comment type="cofactor">
    <cofactor evidence="14">
        <name>a divalent metal cation</name>
        <dbReference type="ChEBI" id="CHEBI:60240"/>
    </cofactor>
</comment>
<dbReference type="eggNOG" id="KOG1050">
    <property type="taxonomic scope" value="Eukaryota"/>
</dbReference>
<dbReference type="VEuPathDB" id="FungiDB:PYU1_G005999"/>
<dbReference type="NCBIfam" id="TIGR01484">
    <property type="entry name" value="HAD-SF-IIB"/>
    <property type="match status" value="1"/>
</dbReference>
<dbReference type="EnsemblProtists" id="PYU1_T006011">
    <property type="protein sequence ID" value="PYU1_T006011"/>
    <property type="gene ID" value="PYU1_G005999"/>
</dbReference>
<dbReference type="InParanoid" id="K3WM19"/>
<evidence type="ECO:0000256" key="14">
    <source>
        <dbReference type="RuleBase" id="RU361117"/>
    </source>
</evidence>
<dbReference type="NCBIfam" id="TIGR00685">
    <property type="entry name" value="T6PP"/>
    <property type="match status" value="1"/>
</dbReference>
<dbReference type="Gene3D" id="3.30.160.190">
    <property type="entry name" value="atu1810 like domain"/>
    <property type="match status" value="1"/>
</dbReference>
<dbReference type="GO" id="GO:0022900">
    <property type="term" value="P:electron transport chain"/>
    <property type="evidence" value="ECO:0007669"/>
    <property type="project" value="InterPro"/>
</dbReference>
<keyword evidence="11" id="KW-0249">Electron transport</keyword>
<dbReference type="Gene3D" id="3.30.70.1020">
    <property type="entry name" value="Trehalose-6-phosphate phosphatase related protein, domain 2"/>
    <property type="match status" value="1"/>
</dbReference>
<evidence type="ECO:0000256" key="1">
    <source>
        <dbReference type="ARBA" id="ARBA00000500"/>
    </source>
</evidence>
<comment type="pathway">
    <text evidence="3 14">Glycan biosynthesis; trehalose biosynthesis.</text>
</comment>
<evidence type="ECO:0000256" key="8">
    <source>
        <dbReference type="ARBA" id="ARBA00022792"/>
    </source>
</evidence>